<keyword evidence="3" id="KW-1185">Reference proteome</keyword>
<reference evidence="1" key="1">
    <citation type="submission" date="2023-06" db="EMBL/GenBank/DDBJ databases">
        <authorList>
            <person name="Kurt Z."/>
        </authorList>
    </citation>
    <scope>NUCLEOTIDE SEQUENCE</scope>
</reference>
<evidence type="ECO:0000313" key="3">
    <source>
        <dbReference type="Proteomes" id="UP001642409"/>
    </source>
</evidence>
<dbReference type="AlphaFoldDB" id="A0AA86PXH9"/>
<gene>
    <name evidence="1" type="ORF">HINF_LOCUS35704</name>
    <name evidence="2" type="ORF">HINF_LOCUS48924</name>
</gene>
<dbReference type="EMBL" id="CAXDID020000227">
    <property type="protein sequence ID" value="CAL6059811.1"/>
    <property type="molecule type" value="Genomic_DNA"/>
</dbReference>
<reference evidence="2 3" key="2">
    <citation type="submission" date="2024-07" db="EMBL/GenBank/DDBJ databases">
        <authorList>
            <person name="Akdeniz Z."/>
        </authorList>
    </citation>
    <scope>NUCLEOTIDE SEQUENCE [LARGE SCALE GENOMIC DNA]</scope>
</reference>
<protein>
    <submittedName>
        <fullName evidence="2">Hypothetical_protein</fullName>
    </submittedName>
</protein>
<accession>A0AA86PXH9</accession>
<comment type="caution">
    <text evidence="1">The sequence shown here is derived from an EMBL/GenBank/DDBJ whole genome shotgun (WGS) entry which is preliminary data.</text>
</comment>
<dbReference type="Proteomes" id="UP001642409">
    <property type="component" value="Unassembled WGS sequence"/>
</dbReference>
<organism evidence="1">
    <name type="scientific">Hexamita inflata</name>
    <dbReference type="NCBI Taxonomy" id="28002"/>
    <lineage>
        <taxon>Eukaryota</taxon>
        <taxon>Metamonada</taxon>
        <taxon>Diplomonadida</taxon>
        <taxon>Hexamitidae</taxon>
        <taxon>Hexamitinae</taxon>
        <taxon>Hexamita</taxon>
    </lineage>
</organism>
<name>A0AA86PXH9_9EUKA</name>
<dbReference type="EMBL" id="CATOUU010000785">
    <property type="protein sequence ID" value="CAI9948059.1"/>
    <property type="molecule type" value="Genomic_DNA"/>
</dbReference>
<proteinExistence type="predicted"/>
<sequence length="125" mass="14292">MYKVTVAPQMVFMNTVAFIRIQIIINQSIIDVELLGTPIYDDLRDIEVGTLYFIYQQYQASSLDVNIDLHQIQQMVADQMNLVSKNSGFQFSYTHLVDIRKLQYSIDAVEQIIRLIGDIPSGCGK</sequence>
<evidence type="ECO:0000313" key="2">
    <source>
        <dbReference type="EMBL" id="CAL6059811.1"/>
    </source>
</evidence>
<evidence type="ECO:0000313" key="1">
    <source>
        <dbReference type="EMBL" id="CAI9948059.1"/>
    </source>
</evidence>